<accession>A0ABU5H960</accession>
<keyword evidence="2" id="KW-1185">Reference proteome</keyword>
<protein>
    <recommendedName>
        <fullName evidence="3">Type II toxin-antitoxin system RelE/ParE family toxin</fullName>
    </recommendedName>
</protein>
<name>A0ABU5H960_9BACT</name>
<evidence type="ECO:0000313" key="2">
    <source>
        <dbReference type="Proteomes" id="UP001291309"/>
    </source>
</evidence>
<reference evidence="1 2" key="1">
    <citation type="submission" date="2023-12" db="EMBL/GenBank/DDBJ databases">
        <title>the genome sequence of Hyalangium sp. s54d21.</title>
        <authorList>
            <person name="Zhang X."/>
        </authorList>
    </citation>
    <scope>NUCLEOTIDE SEQUENCE [LARGE SCALE GENOMIC DNA]</scope>
    <source>
        <strain evidence="2">s54d21</strain>
    </source>
</reference>
<dbReference type="RefSeq" id="WP_321548751.1">
    <property type="nucleotide sequence ID" value="NZ_JAXIVS010000010.1"/>
</dbReference>
<gene>
    <name evidence="1" type="ORF">SYV04_26775</name>
</gene>
<evidence type="ECO:0008006" key="3">
    <source>
        <dbReference type="Google" id="ProtNLM"/>
    </source>
</evidence>
<organism evidence="1 2">
    <name type="scientific">Hyalangium rubrum</name>
    <dbReference type="NCBI Taxonomy" id="3103134"/>
    <lineage>
        <taxon>Bacteria</taxon>
        <taxon>Pseudomonadati</taxon>
        <taxon>Myxococcota</taxon>
        <taxon>Myxococcia</taxon>
        <taxon>Myxococcales</taxon>
        <taxon>Cystobacterineae</taxon>
        <taxon>Archangiaceae</taxon>
        <taxon>Hyalangium</taxon>
    </lineage>
</organism>
<evidence type="ECO:0000313" key="1">
    <source>
        <dbReference type="EMBL" id="MDY7230027.1"/>
    </source>
</evidence>
<sequence>MAFRLQLTPDAVRVLSTCRAAVREQVLHELGDVFAGPLLSLEARGPGPEASGTRLLPSGFHVRYALDVKRGLLLLLELQEPEGQGMPAPTS</sequence>
<proteinExistence type="predicted"/>
<dbReference type="Proteomes" id="UP001291309">
    <property type="component" value="Unassembled WGS sequence"/>
</dbReference>
<comment type="caution">
    <text evidence="1">The sequence shown here is derived from an EMBL/GenBank/DDBJ whole genome shotgun (WGS) entry which is preliminary data.</text>
</comment>
<dbReference type="EMBL" id="JAXIVS010000010">
    <property type="protein sequence ID" value="MDY7230027.1"/>
    <property type="molecule type" value="Genomic_DNA"/>
</dbReference>